<organism evidence="1 2">
    <name type="scientific">Tachysurus vachellii</name>
    <name type="common">Darkbarbel catfish</name>
    <name type="synonym">Pelteobagrus vachellii</name>
    <dbReference type="NCBI Taxonomy" id="175792"/>
    <lineage>
        <taxon>Eukaryota</taxon>
        <taxon>Metazoa</taxon>
        <taxon>Chordata</taxon>
        <taxon>Craniata</taxon>
        <taxon>Vertebrata</taxon>
        <taxon>Euteleostomi</taxon>
        <taxon>Actinopterygii</taxon>
        <taxon>Neopterygii</taxon>
        <taxon>Teleostei</taxon>
        <taxon>Ostariophysi</taxon>
        <taxon>Siluriformes</taxon>
        <taxon>Bagridae</taxon>
        <taxon>Tachysurus</taxon>
    </lineage>
</organism>
<keyword evidence="2" id="KW-1185">Reference proteome</keyword>
<gene>
    <name evidence="1" type="ORF">Q7C36_005550</name>
</gene>
<name>A0AA88NF49_TACVA</name>
<comment type="caution">
    <text evidence="1">The sequence shown here is derived from an EMBL/GenBank/DDBJ whole genome shotgun (WGS) entry which is preliminary data.</text>
</comment>
<sequence length="115" mass="12587">MQLGYPRAEFELLSSPGLRVKRARFVYSVVPLTKRVSDQHFPAKTSESPPSMPCSSELLIAGSVGTRQLLINFTPADSAGVTLRKARHRRPILIAVRPVTSSSALAERTSIGELR</sequence>
<accession>A0AA88NF49</accession>
<evidence type="ECO:0000313" key="1">
    <source>
        <dbReference type="EMBL" id="KAK2857631.1"/>
    </source>
</evidence>
<proteinExistence type="predicted"/>
<protein>
    <submittedName>
        <fullName evidence="1">Uncharacterized protein</fullName>
    </submittedName>
</protein>
<evidence type="ECO:0000313" key="2">
    <source>
        <dbReference type="Proteomes" id="UP001187315"/>
    </source>
</evidence>
<dbReference type="EMBL" id="JAVHJS010000005">
    <property type="protein sequence ID" value="KAK2857631.1"/>
    <property type="molecule type" value="Genomic_DNA"/>
</dbReference>
<dbReference type="Proteomes" id="UP001187315">
    <property type="component" value="Unassembled WGS sequence"/>
</dbReference>
<dbReference type="AlphaFoldDB" id="A0AA88NF49"/>
<reference evidence="1" key="1">
    <citation type="submission" date="2023-08" db="EMBL/GenBank/DDBJ databases">
        <title>Pelteobagrus vachellii genome.</title>
        <authorList>
            <person name="Liu H."/>
        </authorList>
    </citation>
    <scope>NUCLEOTIDE SEQUENCE</scope>
    <source>
        <strain evidence="1">PRFRI_2022a</strain>
        <tissue evidence="1">Muscle</tissue>
    </source>
</reference>